<reference evidence="1" key="2">
    <citation type="journal article" date="2015" name="Fish Shellfish Immunol.">
        <title>Early steps in the European eel (Anguilla anguilla)-Vibrio vulnificus interaction in the gills: Role of the RtxA13 toxin.</title>
        <authorList>
            <person name="Callol A."/>
            <person name="Pajuelo D."/>
            <person name="Ebbesson L."/>
            <person name="Teles M."/>
            <person name="MacKenzie S."/>
            <person name="Amaro C."/>
        </authorList>
    </citation>
    <scope>NUCLEOTIDE SEQUENCE</scope>
</reference>
<evidence type="ECO:0000313" key="1">
    <source>
        <dbReference type="EMBL" id="JAH86297.1"/>
    </source>
</evidence>
<reference evidence="1" key="1">
    <citation type="submission" date="2014-11" db="EMBL/GenBank/DDBJ databases">
        <authorList>
            <person name="Amaro Gonzalez C."/>
        </authorList>
    </citation>
    <scope>NUCLEOTIDE SEQUENCE</scope>
</reference>
<sequence length="34" mass="4049">MFFQIWHFCAAHIHPNLDAIQAIKNRNVLNISVW</sequence>
<dbReference type="EMBL" id="GBXM01022280">
    <property type="protein sequence ID" value="JAH86297.1"/>
    <property type="molecule type" value="Transcribed_RNA"/>
</dbReference>
<proteinExistence type="predicted"/>
<name>A0A0E9W7G7_ANGAN</name>
<dbReference type="AlphaFoldDB" id="A0A0E9W7G7"/>
<accession>A0A0E9W7G7</accession>
<protein>
    <submittedName>
        <fullName evidence="1">Uncharacterized protein</fullName>
    </submittedName>
</protein>
<organism evidence="1">
    <name type="scientific">Anguilla anguilla</name>
    <name type="common">European freshwater eel</name>
    <name type="synonym">Muraena anguilla</name>
    <dbReference type="NCBI Taxonomy" id="7936"/>
    <lineage>
        <taxon>Eukaryota</taxon>
        <taxon>Metazoa</taxon>
        <taxon>Chordata</taxon>
        <taxon>Craniata</taxon>
        <taxon>Vertebrata</taxon>
        <taxon>Euteleostomi</taxon>
        <taxon>Actinopterygii</taxon>
        <taxon>Neopterygii</taxon>
        <taxon>Teleostei</taxon>
        <taxon>Anguilliformes</taxon>
        <taxon>Anguillidae</taxon>
        <taxon>Anguilla</taxon>
    </lineage>
</organism>